<keyword evidence="1" id="KW-1133">Transmembrane helix</keyword>
<feature type="transmembrane region" description="Helical" evidence="1">
    <location>
        <begin position="5"/>
        <end position="21"/>
    </location>
</feature>
<evidence type="ECO:0000313" key="3">
    <source>
        <dbReference type="Proteomes" id="UP000249886"/>
    </source>
</evidence>
<organism evidence="2 3">
    <name type="scientific">Corynebacterium matruchotii</name>
    <dbReference type="NCBI Taxonomy" id="43768"/>
    <lineage>
        <taxon>Bacteria</taxon>
        <taxon>Bacillati</taxon>
        <taxon>Actinomycetota</taxon>
        <taxon>Actinomycetes</taxon>
        <taxon>Mycobacteriales</taxon>
        <taxon>Corynebacteriaceae</taxon>
        <taxon>Corynebacterium</taxon>
    </lineage>
</organism>
<proteinExistence type="predicted"/>
<evidence type="ECO:0000256" key="1">
    <source>
        <dbReference type="SAM" id="Phobius"/>
    </source>
</evidence>
<accession>A0A6G9D5S0</accession>
<sequence>MKTKVLVTLALIVAYLIMAIFRVNQQVMAPVMCAAIAAVLFWPARRKK</sequence>
<keyword evidence="1" id="KW-0812">Transmembrane</keyword>
<dbReference type="RefSeq" id="WP_005521790.1">
    <property type="nucleotide sequence ID" value="NZ_CAJPQJ010000002.1"/>
</dbReference>
<dbReference type="AlphaFoldDB" id="A0A6G9D5S0"/>
<name>A0A6G9D5S0_9CORY</name>
<gene>
    <name evidence="2" type="ORF">NCTC10254_00998</name>
</gene>
<comment type="caution">
    <text evidence="2">The sequence shown here is derived from an EMBL/GenBank/DDBJ whole genome shotgun (WGS) entry which is preliminary data.</text>
</comment>
<evidence type="ECO:0000313" key="2">
    <source>
        <dbReference type="EMBL" id="SPW27722.1"/>
    </source>
</evidence>
<reference evidence="2 3" key="1">
    <citation type="submission" date="2018-06" db="EMBL/GenBank/DDBJ databases">
        <authorList>
            <consortium name="Pathogen Informatics"/>
            <person name="Doyle S."/>
        </authorList>
    </citation>
    <scope>NUCLEOTIDE SEQUENCE [LARGE SCALE GENOMIC DNA]</scope>
    <source>
        <strain evidence="2 3">NCTC10254</strain>
    </source>
</reference>
<protein>
    <submittedName>
        <fullName evidence="2">Uncharacterized protein</fullName>
    </submittedName>
</protein>
<dbReference type="EMBL" id="UARK01000002">
    <property type="protein sequence ID" value="SPW27722.1"/>
    <property type="molecule type" value="Genomic_DNA"/>
</dbReference>
<dbReference type="Proteomes" id="UP000249886">
    <property type="component" value="Unassembled WGS sequence"/>
</dbReference>
<feature type="transmembrane region" description="Helical" evidence="1">
    <location>
        <begin position="27"/>
        <end position="44"/>
    </location>
</feature>
<dbReference type="GeneID" id="84575346"/>
<keyword evidence="1" id="KW-0472">Membrane</keyword>